<feature type="compositionally biased region" description="Basic and acidic residues" evidence="1">
    <location>
        <begin position="307"/>
        <end position="320"/>
    </location>
</feature>
<protein>
    <recommendedName>
        <fullName evidence="5">Secreted protein</fullName>
    </recommendedName>
</protein>
<dbReference type="EMBL" id="CAJNBJ010000001">
    <property type="protein sequence ID" value="CAE6698032.1"/>
    <property type="molecule type" value="Genomic_DNA"/>
</dbReference>
<evidence type="ECO:0000313" key="4">
    <source>
        <dbReference type="Proteomes" id="UP000675880"/>
    </source>
</evidence>
<feature type="compositionally biased region" description="Polar residues" evidence="1">
    <location>
        <begin position="326"/>
        <end position="335"/>
    </location>
</feature>
<reference evidence="3 4" key="1">
    <citation type="submission" date="2021-02" db="EMBL/GenBank/DDBJ databases">
        <authorList>
            <person name="Han P."/>
        </authorList>
    </citation>
    <scope>NUCLEOTIDE SEQUENCE [LARGE SCALE GENOMIC DNA]</scope>
    <source>
        <strain evidence="3">Candidatus Nitrospira sp. ZN2</strain>
    </source>
</reference>
<keyword evidence="4" id="KW-1185">Reference proteome</keyword>
<feature type="signal peptide" evidence="2">
    <location>
        <begin position="1"/>
        <end position="40"/>
    </location>
</feature>
<proteinExistence type="predicted"/>
<evidence type="ECO:0000256" key="2">
    <source>
        <dbReference type="SAM" id="SignalP"/>
    </source>
</evidence>
<name>A0ABM8QIA3_9BACT</name>
<keyword evidence="2" id="KW-0732">Signal</keyword>
<feature type="chain" id="PRO_5045666279" description="Secreted protein" evidence="2">
    <location>
        <begin position="41"/>
        <end position="373"/>
    </location>
</feature>
<feature type="region of interest" description="Disordered" evidence="1">
    <location>
        <begin position="229"/>
        <end position="283"/>
    </location>
</feature>
<feature type="compositionally biased region" description="Polar residues" evidence="1">
    <location>
        <begin position="363"/>
        <end position="373"/>
    </location>
</feature>
<evidence type="ECO:0000256" key="1">
    <source>
        <dbReference type="SAM" id="MobiDB-lite"/>
    </source>
</evidence>
<dbReference type="Proteomes" id="UP000675880">
    <property type="component" value="Unassembled WGS sequence"/>
</dbReference>
<organism evidence="3 4">
    <name type="scientific">Nitrospira defluvii</name>
    <dbReference type="NCBI Taxonomy" id="330214"/>
    <lineage>
        <taxon>Bacteria</taxon>
        <taxon>Pseudomonadati</taxon>
        <taxon>Nitrospirota</taxon>
        <taxon>Nitrospiria</taxon>
        <taxon>Nitrospirales</taxon>
        <taxon>Nitrospiraceae</taxon>
        <taxon>Nitrospira</taxon>
    </lineage>
</organism>
<sequence>MSTSEHHHRTMRHIAEYTRHRCYLLFAGLTLLGFSSATQAGEFRSDNPLNQPGKIYWCPNRTADKRITATAEAGCTPLYDAERDTKQVEKGDPADHNGASDKEPLKIVDIQNEASKFTREYREFLDCCAGNWDALDRIDELLEQSNHILMSVQQKGIYNSAGFGVGSGAAGLGGGPGQSPKLGTFARQWTLSEIVGTVALARDDLKTIRTRLKGLITRYEKLDSLDYEQRGREERRIEEEREAIAHDLRPKRPAASAPTGMDIQDTTIPTRIGGDIENSQLNRSLNPSFGADIGATVSPYSNVNESLRPRRGESLKDSVLPDRVGAQTQETSLPNATGFEIGGSENAEGSSSVQLRGVGPSIGDSSLNNQSRR</sequence>
<feature type="compositionally biased region" description="Basic and acidic residues" evidence="1">
    <location>
        <begin position="229"/>
        <end position="250"/>
    </location>
</feature>
<evidence type="ECO:0008006" key="5">
    <source>
        <dbReference type="Google" id="ProtNLM"/>
    </source>
</evidence>
<gene>
    <name evidence="3" type="ORF">NSPZN2_10565</name>
</gene>
<evidence type="ECO:0000313" key="3">
    <source>
        <dbReference type="EMBL" id="CAE6698032.1"/>
    </source>
</evidence>
<feature type="region of interest" description="Disordered" evidence="1">
    <location>
        <begin position="297"/>
        <end position="373"/>
    </location>
</feature>
<accession>A0ABM8QIA3</accession>
<comment type="caution">
    <text evidence="3">The sequence shown here is derived from an EMBL/GenBank/DDBJ whole genome shotgun (WGS) entry which is preliminary data.</text>
</comment>